<proteinExistence type="predicted"/>
<reference evidence="2 3" key="1">
    <citation type="submission" date="2019-11" db="EMBL/GenBank/DDBJ databases">
        <title>Draft genome sequences of five Paenibacillus species of dairy origin.</title>
        <authorList>
            <person name="Olajide A.M."/>
            <person name="Chen S."/>
            <person name="Lapointe G."/>
        </authorList>
    </citation>
    <scope>NUCLEOTIDE SEQUENCE [LARGE SCALE GENOMIC DNA]</scope>
    <source>
        <strain evidence="2 3">3CT49</strain>
    </source>
</reference>
<protein>
    <recommendedName>
        <fullName evidence="4">Lipoprotein</fullName>
    </recommendedName>
</protein>
<sequence length="169" mass="19278">MNKVIFYTVTGIVILGILTSCANGKNKDHVQEQNETQTIDTNTSQNQQAENNDSFQTGVVIDFDAIDNSLFNAEIKTLLKTTLEAMANKDEESYRSVFRDTQSADTYMYLFGKDYYYDYLGTIEQDRSGRIVVEVRGKVKDDHGIRETPNGFFYFIKNKEGHWVLGAID</sequence>
<feature type="chain" id="PRO_5027012446" description="Lipoprotein" evidence="1">
    <location>
        <begin position="23"/>
        <end position="169"/>
    </location>
</feature>
<evidence type="ECO:0000256" key="1">
    <source>
        <dbReference type="SAM" id="SignalP"/>
    </source>
</evidence>
<dbReference type="AlphaFoldDB" id="A0A6N8F4Z1"/>
<evidence type="ECO:0000313" key="3">
    <source>
        <dbReference type="Proteomes" id="UP000442469"/>
    </source>
</evidence>
<dbReference type="RefSeq" id="WP_155621161.1">
    <property type="nucleotide sequence ID" value="NZ_CP086393.1"/>
</dbReference>
<dbReference type="Proteomes" id="UP000442469">
    <property type="component" value="Unassembled WGS sequence"/>
</dbReference>
<gene>
    <name evidence="2" type="ORF">GNQ08_26100</name>
</gene>
<name>A0A6N8F4Z1_PAEMA</name>
<feature type="signal peptide" evidence="1">
    <location>
        <begin position="1"/>
        <end position="22"/>
    </location>
</feature>
<evidence type="ECO:0008006" key="4">
    <source>
        <dbReference type="Google" id="ProtNLM"/>
    </source>
</evidence>
<dbReference type="EMBL" id="WNZZ01000031">
    <property type="protein sequence ID" value="MUG25838.1"/>
    <property type="molecule type" value="Genomic_DNA"/>
</dbReference>
<dbReference type="PROSITE" id="PS51257">
    <property type="entry name" value="PROKAR_LIPOPROTEIN"/>
    <property type="match status" value="1"/>
</dbReference>
<comment type="caution">
    <text evidence="2">The sequence shown here is derived from an EMBL/GenBank/DDBJ whole genome shotgun (WGS) entry which is preliminary data.</text>
</comment>
<accession>A0A6N8F4Z1</accession>
<organism evidence="2 3">
    <name type="scientific">Paenibacillus macerans</name>
    <name type="common">Bacillus macerans</name>
    <dbReference type="NCBI Taxonomy" id="44252"/>
    <lineage>
        <taxon>Bacteria</taxon>
        <taxon>Bacillati</taxon>
        <taxon>Bacillota</taxon>
        <taxon>Bacilli</taxon>
        <taxon>Bacillales</taxon>
        <taxon>Paenibacillaceae</taxon>
        <taxon>Paenibacillus</taxon>
    </lineage>
</organism>
<keyword evidence="1" id="KW-0732">Signal</keyword>
<evidence type="ECO:0000313" key="2">
    <source>
        <dbReference type="EMBL" id="MUG25838.1"/>
    </source>
</evidence>